<dbReference type="GO" id="GO:0005506">
    <property type="term" value="F:iron ion binding"/>
    <property type="evidence" value="ECO:0007669"/>
    <property type="project" value="InterPro"/>
</dbReference>
<dbReference type="SUPFAM" id="SSF47175">
    <property type="entry name" value="Cytochromes"/>
    <property type="match status" value="1"/>
</dbReference>
<evidence type="ECO:0000313" key="3">
    <source>
        <dbReference type="Proteomes" id="UP000480312"/>
    </source>
</evidence>
<dbReference type="Pfam" id="PF01322">
    <property type="entry name" value="Cytochrom_C_2"/>
    <property type="match status" value="1"/>
</dbReference>
<comment type="caution">
    <text evidence="2">The sequence shown here is derived from an EMBL/GenBank/DDBJ whole genome shotgun (WGS) entry which is preliminary data.</text>
</comment>
<proteinExistence type="predicted"/>
<dbReference type="AlphaFoldDB" id="A0A7C9JRP5"/>
<dbReference type="InterPro" id="IPR002321">
    <property type="entry name" value="Cyt_c_II"/>
</dbReference>
<dbReference type="GO" id="GO:0022900">
    <property type="term" value="P:electron transport chain"/>
    <property type="evidence" value="ECO:0007669"/>
    <property type="project" value="InterPro"/>
</dbReference>
<feature type="signal peptide" evidence="1">
    <location>
        <begin position="1"/>
        <end position="27"/>
    </location>
</feature>
<accession>A0A7C9JRP5</accession>
<dbReference type="RefSeq" id="WP_162217348.1">
    <property type="nucleotide sequence ID" value="NZ_JAAEHK010000002.1"/>
</dbReference>
<evidence type="ECO:0000256" key="1">
    <source>
        <dbReference type="SAM" id="SignalP"/>
    </source>
</evidence>
<dbReference type="PROSITE" id="PS51009">
    <property type="entry name" value="CYTCII"/>
    <property type="match status" value="1"/>
</dbReference>
<dbReference type="GO" id="GO:0020037">
    <property type="term" value="F:heme binding"/>
    <property type="evidence" value="ECO:0007669"/>
    <property type="project" value="InterPro"/>
</dbReference>
<dbReference type="EMBL" id="JAAEHK010000002">
    <property type="protein sequence ID" value="NDL69403.1"/>
    <property type="molecule type" value="Genomic_DNA"/>
</dbReference>
<dbReference type="Gene3D" id="1.20.120.10">
    <property type="entry name" value="Cytochrome c/b562"/>
    <property type="match status" value="1"/>
</dbReference>
<feature type="chain" id="PRO_5028869221" evidence="1">
    <location>
        <begin position="28"/>
        <end position="171"/>
    </location>
</feature>
<dbReference type="Proteomes" id="UP000480312">
    <property type="component" value="Unassembled WGS sequence"/>
</dbReference>
<dbReference type="OrthoDB" id="5520910at2"/>
<dbReference type="GO" id="GO:0009055">
    <property type="term" value="F:electron transfer activity"/>
    <property type="evidence" value="ECO:0007669"/>
    <property type="project" value="InterPro"/>
</dbReference>
<evidence type="ECO:0000313" key="2">
    <source>
        <dbReference type="EMBL" id="NDL69403.1"/>
    </source>
</evidence>
<sequence length="171" mass="19459">MSQRSKHQRLTRSACALIISGAFCVWAVAEGTTPPMPQSVEETPFASEREAVMWRQDELKDLERLVRQLRFDLVNNRDARGAAPRLAELKERATQTHFLPAFISGTHGRGSDARPQIWDEWDEFAAGFTDLEQKVEALIEAAEQEDYRAATQMLSEVGLSCRSCHRAYRYD</sequence>
<keyword evidence="1" id="KW-0732">Signal</keyword>
<name>A0A7C9JRP5_9GAMM</name>
<reference evidence="2 3" key="1">
    <citation type="submission" date="2020-01" db="EMBL/GenBank/DDBJ databases">
        <title>Whole genome sequencing of Halomonas alkaliphila strain LS44.</title>
        <authorList>
            <person name="Kumar S."/>
            <person name="Paul D."/>
            <person name="Shouche Y."/>
            <person name="Suryavanshi M.V."/>
        </authorList>
    </citation>
    <scope>NUCLEOTIDE SEQUENCE [LARGE SCALE GENOMIC DNA]</scope>
    <source>
        <strain evidence="2 3">LS44</strain>
    </source>
</reference>
<gene>
    <name evidence="2" type="ORF">GPL32_02620</name>
</gene>
<organism evidence="2 3">
    <name type="scientific">Vreelandella alkaliphila</name>
    <dbReference type="NCBI Taxonomy" id="272774"/>
    <lineage>
        <taxon>Bacteria</taxon>
        <taxon>Pseudomonadati</taxon>
        <taxon>Pseudomonadota</taxon>
        <taxon>Gammaproteobacteria</taxon>
        <taxon>Oceanospirillales</taxon>
        <taxon>Halomonadaceae</taxon>
        <taxon>Vreelandella</taxon>
    </lineage>
</organism>
<protein>
    <submittedName>
        <fullName evidence="2">Cytochrome c</fullName>
    </submittedName>
</protein>
<dbReference type="InterPro" id="IPR010980">
    <property type="entry name" value="Cyt_c/b562"/>
</dbReference>